<keyword evidence="2" id="KW-0812">Transmembrane</keyword>
<keyword evidence="4" id="KW-0378">Hydrolase</keyword>
<keyword evidence="4" id="KW-0645">Protease</keyword>
<keyword evidence="5" id="KW-1185">Reference proteome</keyword>
<protein>
    <submittedName>
        <fullName evidence="4">CPBP family intramembrane metalloprotease</fullName>
    </submittedName>
</protein>
<feature type="transmembrane region" description="Helical" evidence="2">
    <location>
        <begin position="269"/>
        <end position="291"/>
    </location>
</feature>
<dbReference type="GO" id="GO:0008237">
    <property type="term" value="F:metallopeptidase activity"/>
    <property type="evidence" value="ECO:0007669"/>
    <property type="project" value="UniProtKB-KW"/>
</dbReference>
<evidence type="ECO:0000313" key="4">
    <source>
        <dbReference type="EMBL" id="RGR69189.1"/>
    </source>
</evidence>
<gene>
    <name evidence="4" type="ORF">DWY25_14975</name>
</gene>
<proteinExistence type="predicted"/>
<keyword evidence="2" id="KW-1133">Transmembrane helix</keyword>
<feature type="transmembrane region" description="Helical" evidence="2">
    <location>
        <begin position="135"/>
        <end position="156"/>
    </location>
</feature>
<dbReference type="InterPro" id="IPR003675">
    <property type="entry name" value="Rce1/LyrA-like_dom"/>
</dbReference>
<feature type="transmembrane region" description="Helical" evidence="2">
    <location>
        <begin position="232"/>
        <end position="249"/>
    </location>
</feature>
<accession>A0A412FLZ8</accession>
<feature type="transmembrane region" description="Helical" evidence="2">
    <location>
        <begin position="20"/>
        <end position="38"/>
    </location>
</feature>
<evidence type="ECO:0000259" key="3">
    <source>
        <dbReference type="Pfam" id="PF02517"/>
    </source>
</evidence>
<evidence type="ECO:0000256" key="1">
    <source>
        <dbReference type="SAM" id="MobiDB-lite"/>
    </source>
</evidence>
<feature type="transmembrane region" description="Helical" evidence="2">
    <location>
        <begin position="201"/>
        <end position="220"/>
    </location>
</feature>
<name>A0A412FLZ8_9FIRM</name>
<dbReference type="EMBL" id="QRUP01000024">
    <property type="protein sequence ID" value="RGR69189.1"/>
    <property type="molecule type" value="Genomic_DNA"/>
</dbReference>
<dbReference type="GO" id="GO:0004175">
    <property type="term" value="F:endopeptidase activity"/>
    <property type="evidence" value="ECO:0007669"/>
    <property type="project" value="UniProtKB-ARBA"/>
</dbReference>
<sequence length="343" mass="37437">MMFRNKNGEIRSGWKIAEMLGIVFGVLFLLIFVIQFGFTSVMITTGNLDQATGMATPFAYQIAALLNGSMMFIQSAVMIVVPILLWTRRLKKAKSALGLPPLSKHGRAMIQGLAIGAGSMTLTFLLLLVTDSAQVLTWVPQLSPSLLLMLILYILVGYSEEIICRGYIQGVMRQTRNPWLIILVPSLIFSLLHSANQGIGLIPYLNIFLIGLFLSLITLTSGNLYPAIGFHIFWNFFQGPIYGFSVSGGQENGLLTTYMKGNSLLNGGAFGPEGGLLVTAVILLMIGVWYWRTREQLPGLIAQLKAGDQSVVKEGAAGDFQRETDQELPAESKAASPAEKTEL</sequence>
<organism evidence="4 5">
    <name type="scientific">Holdemania filiformis</name>
    <dbReference type="NCBI Taxonomy" id="61171"/>
    <lineage>
        <taxon>Bacteria</taxon>
        <taxon>Bacillati</taxon>
        <taxon>Bacillota</taxon>
        <taxon>Erysipelotrichia</taxon>
        <taxon>Erysipelotrichales</taxon>
        <taxon>Erysipelotrichaceae</taxon>
        <taxon>Holdemania</taxon>
    </lineage>
</organism>
<evidence type="ECO:0000256" key="2">
    <source>
        <dbReference type="SAM" id="Phobius"/>
    </source>
</evidence>
<evidence type="ECO:0000313" key="5">
    <source>
        <dbReference type="Proteomes" id="UP000284178"/>
    </source>
</evidence>
<feature type="transmembrane region" description="Helical" evidence="2">
    <location>
        <begin position="177"/>
        <end position="195"/>
    </location>
</feature>
<keyword evidence="2" id="KW-0472">Membrane</keyword>
<dbReference type="Proteomes" id="UP000284178">
    <property type="component" value="Unassembled WGS sequence"/>
</dbReference>
<comment type="caution">
    <text evidence="4">The sequence shown here is derived from an EMBL/GenBank/DDBJ whole genome shotgun (WGS) entry which is preliminary data.</text>
</comment>
<feature type="domain" description="CAAX prenyl protease 2/Lysostaphin resistance protein A-like" evidence="3">
    <location>
        <begin position="145"/>
        <end position="237"/>
    </location>
</feature>
<dbReference type="Pfam" id="PF02517">
    <property type="entry name" value="Rce1-like"/>
    <property type="match status" value="1"/>
</dbReference>
<reference evidence="4 5" key="1">
    <citation type="submission" date="2018-08" db="EMBL/GenBank/DDBJ databases">
        <title>A genome reference for cultivated species of the human gut microbiota.</title>
        <authorList>
            <person name="Zou Y."/>
            <person name="Xue W."/>
            <person name="Luo G."/>
        </authorList>
    </citation>
    <scope>NUCLEOTIDE SEQUENCE [LARGE SCALE GENOMIC DNA]</scope>
    <source>
        <strain evidence="4 5">AF24-29</strain>
    </source>
</reference>
<dbReference type="AlphaFoldDB" id="A0A412FLZ8"/>
<feature type="transmembrane region" description="Helical" evidence="2">
    <location>
        <begin position="58"/>
        <end position="87"/>
    </location>
</feature>
<dbReference type="GO" id="GO:0006508">
    <property type="term" value="P:proteolysis"/>
    <property type="evidence" value="ECO:0007669"/>
    <property type="project" value="UniProtKB-KW"/>
</dbReference>
<keyword evidence="4" id="KW-0482">Metalloprotease</keyword>
<feature type="region of interest" description="Disordered" evidence="1">
    <location>
        <begin position="315"/>
        <end position="343"/>
    </location>
</feature>
<dbReference type="GO" id="GO:0080120">
    <property type="term" value="P:CAAX-box protein maturation"/>
    <property type="evidence" value="ECO:0007669"/>
    <property type="project" value="UniProtKB-ARBA"/>
</dbReference>
<dbReference type="PANTHER" id="PTHR39430">
    <property type="entry name" value="MEMBRANE-ASSOCIATED PROTEASE-RELATED"/>
    <property type="match status" value="1"/>
</dbReference>
<dbReference type="PANTHER" id="PTHR39430:SF1">
    <property type="entry name" value="PROTEASE"/>
    <property type="match status" value="1"/>
</dbReference>
<feature type="transmembrane region" description="Helical" evidence="2">
    <location>
        <begin position="108"/>
        <end position="129"/>
    </location>
</feature>